<evidence type="ECO:0000313" key="1">
    <source>
        <dbReference type="EMBL" id="CAD0095622.1"/>
    </source>
</evidence>
<name>A0A9N8JWS0_9PEZI</name>
<gene>
    <name evidence="1" type="ORF">AWRI4233_LOCUS5304</name>
</gene>
<dbReference type="AlphaFoldDB" id="A0A9N8JWS0"/>
<sequence>MKVVHARIRNTRTTISPPSTIKFAAMDEPQCEIYDPFDSLSPSERSETMSKALRRAEERLSGDNQRVLKRVLDIIAKTDGDDELHLNILATHLDKYSSETVYIRTRTDDLENTEFWDPTITRFSDFDPWDSSVSFRDPNSEESRTYVAEFLRLLELAVRTNASRDLLGDIAVDNLRLPAVRRSLLCKFRSSKPLDKIEQFSGASYEYYVAAGWKVGENYDNCVVYYALAQHVGEPDEFWRWRIFVNNWGIHECQGPFDDIFSFMDWYCDRYNQVPWNCVENDMILETEGDEALHLDILASHLDKQSNMDEDVTKWPGDNEQYRGIHTLNDFRTHSDIGKDSGLCPWEPGTSDHIAAFLLELQTAVRRNASRDLLGSTAETLELPSEFCEFFKHTGGVVYPNLDKKMFVCEFATKDYGANEQAEPLERLRELGPSHEFEVAAGWKAGDNDQNCWIYYLLCREFDEPEEPCEPEEPWQWRIFVNNTTFHEFECHDSLHEFLGWYCKPYDWIKWDAVQMSVDELHLKCTEALEGQE</sequence>
<comment type="caution">
    <text evidence="1">The sequence shown here is derived from an EMBL/GenBank/DDBJ whole genome shotgun (WGS) entry which is preliminary data.</text>
</comment>
<evidence type="ECO:0000313" key="2">
    <source>
        <dbReference type="Proteomes" id="UP000714618"/>
    </source>
</evidence>
<dbReference type="OrthoDB" id="3865171at2759"/>
<accession>A0A9N8JWS0</accession>
<dbReference type="EMBL" id="CAIJEO010000006">
    <property type="protein sequence ID" value="CAD0095622.1"/>
    <property type="molecule type" value="Genomic_DNA"/>
</dbReference>
<keyword evidence="2" id="KW-1185">Reference proteome</keyword>
<dbReference type="Proteomes" id="UP000714618">
    <property type="component" value="Unassembled WGS sequence"/>
</dbReference>
<protein>
    <submittedName>
        <fullName evidence="1">Uncharacterized protein</fullName>
    </submittedName>
</protein>
<reference evidence="1" key="1">
    <citation type="submission" date="2020-06" db="EMBL/GenBank/DDBJ databases">
        <authorList>
            <person name="Onetto C."/>
        </authorList>
    </citation>
    <scope>NUCLEOTIDE SEQUENCE</scope>
</reference>
<organism evidence="1 2">
    <name type="scientific">Aureobasidium mustum</name>
    <dbReference type="NCBI Taxonomy" id="2773714"/>
    <lineage>
        <taxon>Eukaryota</taxon>
        <taxon>Fungi</taxon>
        <taxon>Dikarya</taxon>
        <taxon>Ascomycota</taxon>
        <taxon>Pezizomycotina</taxon>
        <taxon>Dothideomycetes</taxon>
        <taxon>Dothideomycetidae</taxon>
        <taxon>Dothideales</taxon>
        <taxon>Saccotheciaceae</taxon>
        <taxon>Aureobasidium</taxon>
    </lineage>
</organism>
<proteinExistence type="predicted"/>